<dbReference type="RefSeq" id="WP_125326932.1">
    <property type="nucleotide sequence ID" value="NZ_CP034328.1"/>
</dbReference>
<accession>A0A3S8UAX2</accession>
<keyword evidence="3" id="KW-1185">Reference proteome</keyword>
<dbReference type="EMBL" id="CP034328">
    <property type="protein sequence ID" value="AZL60720.1"/>
    <property type="molecule type" value="Genomic_DNA"/>
</dbReference>
<evidence type="ECO:0000256" key="1">
    <source>
        <dbReference type="SAM" id="Phobius"/>
    </source>
</evidence>
<sequence>MSDKLYFHEPNHIIHLRVWALGQMVWGAFLAGLFLLAIAIFAGVLYGISLFLPEDSKTAPDPNTWSNLVQVEVTAKV</sequence>
<keyword evidence="1" id="KW-0812">Transmembrane</keyword>
<name>A0A3S8UAX2_9RHOB</name>
<dbReference type="Proteomes" id="UP000282002">
    <property type="component" value="Chromosome"/>
</dbReference>
<organism evidence="2 3">
    <name type="scientific">Tabrizicola piscis</name>
    <dbReference type="NCBI Taxonomy" id="2494374"/>
    <lineage>
        <taxon>Bacteria</taxon>
        <taxon>Pseudomonadati</taxon>
        <taxon>Pseudomonadota</taxon>
        <taxon>Alphaproteobacteria</taxon>
        <taxon>Rhodobacterales</taxon>
        <taxon>Paracoccaceae</taxon>
        <taxon>Tabrizicola</taxon>
    </lineage>
</organism>
<evidence type="ECO:0000313" key="2">
    <source>
        <dbReference type="EMBL" id="AZL60720.1"/>
    </source>
</evidence>
<dbReference type="InterPro" id="IPR020169">
    <property type="entry name" value="Intrinsic_membrane_PufX"/>
</dbReference>
<proteinExistence type="predicted"/>
<keyword evidence="1" id="KW-0472">Membrane</keyword>
<reference evidence="2 3" key="1">
    <citation type="submission" date="2018-12" db="EMBL/GenBank/DDBJ databases">
        <title>Complete genome sequencing of Tabrizicola sp. K13M18.</title>
        <authorList>
            <person name="Bae J.-W."/>
        </authorList>
    </citation>
    <scope>NUCLEOTIDE SEQUENCE [LARGE SCALE GENOMIC DNA]</scope>
    <source>
        <strain evidence="2 3">K13M18</strain>
    </source>
</reference>
<dbReference type="OrthoDB" id="7691147at2"/>
<dbReference type="KEGG" id="taw:EI545_18985"/>
<dbReference type="Pfam" id="PF11511">
    <property type="entry name" value="RhodobacterPufX"/>
    <property type="match status" value="1"/>
</dbReference>
<keyword evidence="1" id="KW-1133">Transmembrane helix</keyword>
<protein>
    <submittedName>
        <fullName evidence="2">Uncharacterized protein</fullName>
    </submittedName>
</protein>
<gene>
    <name evidence="2" type="ORF">EI545_18985</name>
</gene>
<dbReference type="Gene3D" id="1.20.5.920">
    <property type="entry name" value="rhodobacter sphaeroides pufx membrane protein"/>
    <property type="match status" value="1"/>
</dbReference>
<evidence type="ECO:0000313" key="3">
    <source>
        <dbReference type="Proteomes" id="UP000282002"/>
    </source>
</evidence>
<dbReference type="AlphaFoldDB" id="A0A3S8UAX2"/>
<feature type="transmembrane region" description="Helical" evidence="1">
    <location>
        <begin position="25"/>
        <end position="48"/>
    </location>
</feature>